<dbReference type="InterPro" id="IPR039426">
    <property type="entry name" value="TonB-dep_rcpt-like"/>
</dbReference>
<dbReference type="InterPro" id="IPR000531">
    <property type="entry name" value="Beta-barrel_TonB"/>
</dbReference>
<dbReference type="PROSITE" id="PS52016">
    <property type="entry name" value="TONB_DEPENDENT_REC_3"/>
    <property type="match status" value="1"/>
</dbReference>
<dbReference type="Pfam" id="PF07715">
    <property type="entry name" value="Plug"/>
    <property type="match status" value="1"/>
</dbReference>
<dbReference type="OrthoDB" id="9760333at2"/>
<keyword evidence="9 11" id="KW-0472">Membrane</keyword>
<dbReference type="SUPFAM" id="SSF56935">
    <property type="entry name" value="Porins"/>
    <property type="match status" value="1"/>
</dbReference>
<accession>A0A844XUI7</accession>
<dbReference type="InterPro" id="IPR036942">
    <property type="entry name" value="Beta-barrel_TonB_sf"/>
</dbReference>
<evidence type="ECO:0000256" key="6">
    <source>
        <dbReference type="ARBA" id="ARBA00023004"/>
    </source>
</evidence>
<keyword evidence="16" id="KW-1185">Reference proteome</keyword>
<evidence type="ECO:0000256" key="9">
    <source>
        <dbReference type="ARBA" id="ARBA00023136"/>
    </source>
</evidence>
<dbReference type="EMBL" id="WTYC01000011">
    <property type="protein sequence ID" value="MXO49430.1"/>
    <property type="molecule type" value="Genomic_DNA"/>
</dbReference>
<evidence type="ECO:0000256" key="4">
    <source>
        <dbReference type="ARBA" id="ARBA00022496"/>
    </source>
</evidence>
<keyword evidence="7" id="KW-0406">Ion transport</keyword>
<keyword evidence="15" id="KW-0675">Receptor</keyword>
<dbReference type="RefSeq" id="WP_160728956.1">
    <property type="nucleotide sequence ID" value="NZ_WTYC01000011.1"/>
</dbReference>
<name>A0A844XUI7_9SPHN</name>
<keyword evidence="2 11" id="KW-0813">Transport</keyword>
<keyword evidence="6" id="KW-0408">Iron</keyword>
<dbReference type="GO" id="GO:0006826">
    <property type="term" value="P:iron ion transport"/>
    <property type="evidence" value="ECO:0007669"/>
    <property type="project" value="UniProtKB-KW"/>
</dbReference>
<evidence type="ECO:0000256" key="7">
    <source>
        <dbReference type="ARBA" id="ARBA00023065"/>
    </source>
</evidence>
<keyword evidence="3 11" id="KW-1134">Transmembrane beta strand</keyword>
<dbReference type="PANTHER" id="PTHR32552">
    <property type="entry name" value="FERRICHROME IRON RECEPTOR-RELATED"/>
    <property type="match status" value="1"/>
</dbReference>
<evidence type="ECO:0000259" key="14">
    <source>
        <dbReference type="Pfam" id="PF07715"/>
    </source>
</evidence>
<evidence type="ECO:0000256" key="5">
    <source>
        <dbReference type="ARBA" id="ARBA00022692"/>
    </source>
</evidence>
<keyword evidence="5 11" id="KW-0812">Transmembrane</keyword>
<dbReference type="Proteomes" id="UP000448199">
    <property type="component" value="Unassembled WGS sequence"/>
</dbReference>
<dbReference type="Gene3D" id="2.40.170.20">
    <property type="entry name" value="TonB-dependent receptor, beta-barrel domain"/>
    <property type="match status" value="1"/>
</dbReference>
<evidence type="ECO:0000256" key="10">
    <source>
        <dbReference type="ARBA" id="ARBA00023237"/>
    </source>
</evidence>
<protein>
    <submittedName>
        <fullName evidence="15">TonB-dependent receptor</fullName>
    </submittedName>
</protein>
<dbReference type="GO" id="GO:0009279">
    <property type="term" value="C:cell outer membrane"/>
    <property type="evidence" value="ECO:0007669"/>
    <property type="project" value="UniProtKB-SubCell"/>
</dbReference>
<feature type="domain" description="TonB-dependent receptor-like beta-barrel" evidence="13">
    <location>
        <begin position="287"/>
        <end position="737"/>
    </location>
</feature>
<comment type="similarity">
    <text evidence="11 12">Belongs to the TonB-dependent receptor family.</text>
</comment>
<organism evidence="15 16">
    <name type="scientific">Qipengyuania vulgaris</name>
    <dbReference type="NCBI Taxonomy" id="291985"/>
    <lineage>
        <taxon>Bacteria</taxon>
        <taxon>Pseudomonadati</taxon>
        <taxon>Pseudomonadota</taxon>
        <taxon>Alphaproteobacteria</taxon>
        <taxon>Sphingomonadales</taxon>
        <taxon>Erythrobacteraceae</taxon>
        <taxon>Qipengyuania</taxon>
    </lineage>
</organism>
<evidence type="ECO:0000259" key="13">
    <source>
        <dbReference type="Pfam" id="PF00593"/>
    </source>
</evidence>
<keyword evidence="8 12" id="KW-0798">TonB box</keyword>
<reference evidence="15 16" key="1">
    <citation type="submission" date="2019-12" db="EMBL/GenBank/DDBJ databases">
        <title>Genomic-based taxomic classification of the family Erythrobacteraceae.</title>
        <authorList>
            <person name="Xu L."/>
        </authorList>
    </citation>
    <scope>NUCLEOTIDE SEQUENCE [LARGE SCALE GENOMIC DNA]</scope>
    <source>
        <strain evidence="15 16">DSM 17792</strain>
    </source>
</reference>
<evidence type="ECO:0000256" key="12">
    <source>
        <dbReference type="RuleBase" id="RU003357"/>
    </source>
</evidence>
<dbReference type="PANTHER" id="PTHR32552:SF81">
    <property type="entry name" value="TONB-DEPENDENT OUTER MEMBRANE RECEPTOR"/>
    <property type="match status" value="1"/>
</dbReference>
<comment type="subcellular location">
    <subcellularLocation>
        <location evidence="1 11">Cell outer membrane</location>
        <topology evidence="1 11">Multi-pass membrane protein</topology>
    </subcellularLocation>
</comment>
<proteinExistence type="inferred from homology"/>
<evidence type="ECO:0000256" key="2">
    <source>
        <dbReference type="ARBA" id="ARBA00022448"/>
    </source>
</evidence>
<evidence type="ECO:0000313" key="15">
    <source>
        <dbReference type="EMBL" id="MXO49430.1"/>
    </source>
</evidence>
<comment type="caution">
    <text evidence="15">The sequence shown here is derived from an EMBL/GenBank/DDBJ whole genome shotgun (WGS) entry which is preliminary data.</text>
</comment>
<evidence type="ECO:0000256" key="11">
    <source>
        <dbReference type="PROSITE-ProRule" id="PRU01360"/>
    </source>
</evidence>
<keyword evidence="4" id="KW-0410">Iron transport</keyword>
<evidence type="ECO:0000313" key="16">
    <source>
        <dbReference type="Proteomes" id="UP000448199"/>
    </source>
</evidence>
<dbReference type="InterPro" id="IPR012910">
    <property type="entry name" value="Plug_dom"/>
</dbReference>
<dbReference type="AlphaFoldDB" id="A0A844XUI7"/>
<keyword evidence="10 11" id="KW-0998">Cell outer membrane</keyword>
<evidence type="ECO:0000256" key="1">
    <source>
        <dbReference type="ARBA" id="ARBA00004571"/>
    </source>
</evidence>
<dbReference type="Pfam" id="PF00593">
    <property type="entry name" value="TonB_dep_Rec_b-barrel"/>
    <property type="match status" value="1"/>
</dbReference>
<sequence length="771" mass="83097">MRMLSSTPGVYLGFVATAATFSSPSFSQVEASEPIEEIVVTAQHREELAKNVPIAVSVVSGEDLRRGEIRSLQELGARATGLVTTDSVNYGFAPLSIRGVGGANGGGNIFADEPVAVYQDGALVARLRMSTADLLDIKRIEVLRGPQGVLFGRNSTAGAVLIHSAEPTTVLSGHLRGSVSSIGTFRMQGAVSGPIDDDARLSFRLAGGGSWREGFGSNAYGERLNGGHDARLRAFLRFKTQDKVQLDLIGEISRSRNEPGTIAIADLSDMSDERDGFFGGNVVFPFVPREDLADVVQNSRFALNRPTYTELRGTSLTARGEAAIGKLNLVSITSYRSWKLSGAQDSDGTAIDPIEPPFVAGRIGNLGDNAALLRDSQFSQELRLASSDDQQFSWMVGGYWFEESNQANPVHINNRLAGAGGGGTTATFRTSQKTSSWAGFLNLSFRLTDTLSISGGLRYTNERKDFLNSLTVRQINAFDPPGDAFIPSGQVLVKAPDLALSRTDDNVASRLVLEWHASNRLYGFISYNGGFKSGGFNAFRGIDPEFAPEGIDAFEIGIKVDPLPWLRGEATAFHYAYRDLQVRTPVPTGGIGIESLARARLFGGEIELSAAPIAGLKFDAGLALLNTKILEGRVSALRDESFVFGTAPPVVLVDVGGNELTRAPDLQAYASGRYSWKIGGIAASAQLTARHQSSIFFLETQQQSPTFRAKSWQEFELRLGIGDPENKWEVAVFARNLTDNRHFTQITAFFGLPNAALNAPRSFGLAYSRGL</sequence>
<evidence type="ECO:0000256" key="3">
    <source>
        <dbReference type="ARBA" id="ARBA00022452"/>
    </source>
</evidence>
<evidence type="ECO:0000256" key="8">
    <source>
        <dbReference type="ARBA" id="ARBA00023077"/>
    </source>
</evidence>
<feature type="domain" description="TonB-dependent receptor plug" evidence="14">
    <location>
        <begin position="50"/>
        <end position="159"/>
    </location>
</feature>
<gene>
    <name evidence="15" type="ORF">GRI69_14335</name>
</gene>